<evidence type="ECO:0000313" key="2">
    <source>
        <dbReference type="EMBL" id="THV63611.1"/>
    </source>
</evidence>
<organism evidence="2 3">
    <name type="scientific">Aureobasidium pullulans</name>
    <name type="common">Black yeast</name>
    <name type="synonym">Pullularia pullulans</name>
    <dbReference type="NCBI Taxonomy" id="5580"/>
    <lineage>
        <taxon>Eukaryota</taxon>
        <taxon>Fungi</taxon>
        <taxon>Dikarya</taxon>
        <taxon>Ascomycota</taxon>
        <taxon>Pezizomycotina</taxon>
        <taxon>Dothideomycetes</taxon>
        <taxon>Dothideomycetidae</taxon>
        <taxon>Dothideales</taxon>
        <taxon>Saccotheciaceae</taxon>
        <taxon>Aureobasidium</taxon>
    </lineage>
</organism>
<proteinExistence type="predicted"/>
<dbReference type="EMBL" id="QZAF01001126">
    <property type="protein sequence ID" value="THV63611.1"/>
    <property type="molecule type" value="Genomic_DNA"/>
</dbReference>
<feature type="region of interest" description="Disordered" evidence="1">
    <location>
        <begin position="42"/>
        <end position="83"/>
    </location>
</feature>
<reference evidence="2 3" key="1">
    <citation type="submission" date="2018-10" db="EMBL/GenBank/DDBJ databases">
        <title>Fifty Aureobasidium pullulans genomes reveal a recombining polyextremotolerant generalist.</title>
        <authorList>
            <person name="Gostincar C."/>
            <person name="Turk M."/>
            <person name="Zajc J."/>
            <person name="Gunde-Cimerman N."/>
        </authorList>
    </citation>
    <scope>NUCLEOTIDE SEQUENCE [LARGE SCALE GENOMIC DNA]</scope>
    <source>
        <strain evidence="2 3">EXF-11900</strain>
    </source>
</reference>
<accession>A0A4S8RZR4</accession>
<evidence type="ECO:0000256" key="1">
    <source>
        <dbReference type="SAM" id="MobiDB-lite"/>
    </source>
</evidence>
<dbReference type="AlphaFoldDB" id="A0A4S8RZR4"/>
<protein>
    <submittedName>
        <fullName evidence="2">Uncharacterized protein</fullName>
    </submittedName>
</protein>
<evidence type="ECO:0000313" key="3">
    <source>
        <dbReference type="Proteomes" id="UP000304951"/>
    </source>
</evidence>
<name>A0A4S8RZR4_AURPU</name>
<sequence length="83" mass="9546">MAATKLFTATIYNTYLEFGWPANFDKDGCRERILRLSRKEDRRMHRWLDGGDPTPRDEDEDPPSKVRKATGGVPPRKPKKGVT</sequence>
<gene>
    <name evidence="2" type="ORF">D6D28_10530</name>
</gene>
<comment type="caution">
    <text evidence="2">The sequence shown here is derived from an EMBL/GenBank/DDBJ whole genome shotgun (WGS) entry which is preliminary data.</text>
</comment>
<dbReference type="Proteomes" id="UP000304951">
    <property type="component" value="Unassembled WGS sequence"/>
</dbReference>